<evidence type="ECO:0000313" key="2">
    <source>
        <dbReference type="Proteomes" id="UP000242381"/>
    </source>
</evidence>
<accession>A0A1X0RNY9</accession>
<reference evidence="1 2" key="1">
    <citation type="journal article" date="2016" name="Proc. Natl. Acad. Sci. U.S.A.">
        <title>Lipid metabolic changes in an early divergent fungus govern the establishment of a mutualistic symbiosis with endobacteria.</title>
        <authorList>
            <person name="Lastovetsky O.A."/>
            <person name="Gaspar M.L."/>
            <person name="Mondo S.J."/>
            <person name="LaButti K.M."/>
            <person name="Sandor L."/>
            <person name="Grigoriev I.V."/>
            <person name="Henry S.A."/>
            <person name="Pawlowska T.E."/>
        </authorList>
    </citation>
    <scope>NUCLEOTIDE SEQUENCE [LARGE SCALE GENOMIC DNA]</scope>
    <source>
        <strain evidence="1 2">ATCC 11559</strain>
    </source>
</reference>
<evidence type="ECO:0000313" key="1">
    <source>
        <dbReference type="EMBL" id="ORE13793.1"/>
    </source>
</evidence>
<protein>
    <submittedName>
        <fullName evidence="1">Uncharacterized protein</fullName>
    </submittedName>
</protein>
<gene>
    <name evidence="1" type="ORF">BCV71DRAFT_277353</name>
</gene>
<organism evidence="1 2">
    <name type="scientific">Rhizopus microsporus</name>
    <dbReference type="NCBI Taxonomy" id="58291"/>
    <lineage>
        <taxon>Eukaryota</taxon>
        <taxon>Fungi</taxon>
        <taxon>Fungi incertae sedis</taxon>
        <taxon>Mucoromycota</taxon>
        <taxon>Mucoromycotina</taxon>
        <taxon>Mucoromycetes</taxon>
        <taxon>Mucorales</taxon>
        <taxon>Mucorineae</taxon>
        <taxon>Rhizopodaceae</taxon>
        <taxon>Rhizopus</taxon>
    </lineage>
</organism>
<name>A0A1X0RNY9_RHIZD</name>
<dbReference type="AlphaFoldDB" id="A0A1X0RNY9"/>
<dbReference type="Proteomes" id="UP000242381">
    <property type="component" value="Unassembled WGS sequence"/>
</dbReference>
<dbReference type="EMBL" id="KV921509">
    <property type="protein sequence ID" value="ORE13793.1"/>
    <property type="molecule type" value="Genomic_DNA"/>
</dbReference>
<sequence>MPLLNSRLSHFSSVSFFWLSQSMRVSITLELFGDNESIVILGNYDLNNALGTLTDNLSSSIASSNKIIVKNANFQSHGWLLIIKPLFYQYLYPESTYPLGIIFHLYLHQLFYL</sequence>
<proteinExistence type="predicted"/>